<dbReference type="OrthoDB" id="8963247at2"/>
<accession>A0A0S1AZF0</accession>
<feature type="region of interest" description="Disordered" evidence="1">
    <location>
        <begin position="70"/>
        <end position="105"/>
    </location>
</feature>
<proteinExistence type="predicted"/>
<dbReference type="PATRIC" id="fig|128780.6.peg.1731"/>
<evidence type="ECO:0000256" key="1">
    <source>
        <dbReference type="SAM" id="MobiDB-lite"/>
    </source>
</evidence>
<dbReference type="EMBL" id="CP012900">
    <property type="protein sequence ID" value="ALJ28114.1"/>
    <property type="molecule type" value="Genomic_DNA"/>
</dbReference>
<dbReference type="Gene3D" id="3.30.1340.30">
    <property type="match status" value="1"/>
</dbReference>
<gene>
    <name evidence="3" type="ORF">AOT14_17270</name>
</gene>
<sequence>MAVQRSDTLIGDEVVRTLGAQGRFSQVLAQVSEGEVTLSGDVPDAAAKRQAEAAVAAIEGVRGVRSHLNIDGGSHSFGPRGRAVRDNPDGSDATRRAGIDLDEND</sequence>
<feature type="domain" description="BON" evidence="2">
    <location>
        <begin position="6"/>
        <end position="72"/>
    </location>
</feature>
<keyword evidence="4" id="KW-1185">Reference proteome</keyword>
<dbReference type="KEGG" id="sacz:AOT14_17270"/>
<dbReference type="PROSITE" id="PS50914">
    <property type="entry name" value="BON"/>
    <property type="match status" value="1"/>
</dbReference>
<dbReference type="Pfam" id="PF04972">
    <property type="entry name" value="BON"/>
    <property type="match status" value="1"/>
</dbReference>
<evidence type="ECO:0000313" key="3">
    <source>
        <dbReference type="EMBL" id="ALJ28114.1"/>
    </source>
</evidence>
<reference evidence="3 4" key="1">
    <citation type="journal article" date="2015" name="Genome Announc.">
        <title>Complete Genome Sequencing of Stenotrophomonas acidaminiphila ZAC14D2_NAIMI4_2, a Multidrug-Resistant Strain Isolated from Sediments of a Polluted River in Mexico, Uncovers New Antibiotic Resistance Genes and a Novel Class-II Lasso Peptide Biosynthesis Gene Cluster.</title>
        <authorList>
            <person name="Vinuesa P."/>
            <person name="Ochoa-Sanchez L.E."/>
        </authorList>
    </citation>
    <scope>NUCLEOTIDE SEQUENCE [LARGE SCALE GENOMIC DNA]</scope>
    <source>
        <strain evidence="3 4">ZAC14D2_NAIMI4_2</strain>
    </source>
</reference>
<dbReference type="AlphaFoldDB" id="A0A0S1AZF0"/>
<dbReference type="Proteomes" id="UP000061010">
    <property type="component" value="Chromosome"/>
</dbReference>
<evidence type="ECO:0000313" key="4">
    <source>
        <dbReference type="Proteomes" id="UP000061010"/>
    </source>
</evidence>
<name>A0A0S1AZF0_9GAMM</name>
<feature type="compositionally biased region" description="Basic and acidic residues" evidence="1">
    <location>
        <begin position="83"/>
        <end position="99"/>
    </location>
</feature>
<evidence type="ECO:0000259" key="2">
    <source>
        <dbReference type="PROSITE" id="PS50914"/>
    </source>
</evidence>
<protein>
    <submittedName>
        <fullName evidence="3">BON domain protein</fullName>
    </submittedName>
</protein>
<dbReference type="InterPro" id="IPR007055">
    <property type="entry name" value="BON_dom"/>
</dbReference>
<organism evidence="3 4">
    <name type="scientific">Stenotrophomonas acidaminiphila</name>
    <dbReference type="NCBI Taxonomy" id="128780"/>
    <lineage>
        <taxon>Bacteria</taxon>
        <taxon>Pseudomonadati</taxon>
        <taxon>Pseudomonadota</taxon>
        <taxon>Gammaproteobacteria</taxon>
        <taxon>Lysobacterales</taxon>
        <taxon>Lysobacteraceae</taxon>
        <taxon>Stenotrophomonas</taxon>
    </lineage>
</organism>